<dbReference type="STRING" id="713588.SAMN05421789_103109"/>
<evidence type="ECO:0000313" key="3">
    <source>
        <dbReference type="Proteomes" id="UP000185839"/>
    </source>
</evidence>
<dbReference type="InterPro" id="IPR005901">
    <property type="entry name" value="GLPGLI"/>
</dbReference>
<dbReference type="OrthoDB" id="1440774at2"/>
<dbReference type="NCBIfam" id="TIGR01200">
    <property type="entry name" value="GLPGLI"/>
    <property type="match status" value="1"/>
</dbReference>
<feature type="region of interest" description="Disordered" evidence="1">
    <location>
        <begin position="266"/>
        <end position="287"/>
    </location>
</feature>
<reference evidence="3" key="1">
    <citation type="submission" date="2017-01" db="EMBL/GenBank/DDBJ databases">
        <authorList>
            <person name="Varghese N."/>
            <person name="Submissions S."/>
        </authorList>
    </citation>
    <scope>NUCLEOTIDE SEQUENCE [LARGE SCALE GENOMIC DNA]</scope>
    <source>
        <strain evidence="3">DSM 23145</strain>
    </source>
</reference>
<dbReference type="RefSeq" id="WP_076385678.1">
    <property type="nucleotide sequence ID" value="NZ_FTOI01000003.1"/>
</dbReference>
<name>A0A1N7KAU1_9FLAO</name>
<dbReference type="Proteomes" id="UP000185839">
    <property type="component" value="Unassembled WGS sequence"/>
</dbReference>
<evidence type="ECO:0000313" key="2">
    <source>
        <dbReference type="EMBL" id="SIS58711.1"/>
    </source>
</evidence>
<evidence type="ECO:0000256" key="1">
    <source>
        <dbReference type="SAM" id="MobiDB-lite"/>
    </source>
</evidence>
<keyword evidence="3" id="KW-1185">Reference proteome</keyword>
<protein>
    <submittedName>
        <fullName evidence="2">GLPGLI family protein</fullName>
    </submittedName>
</protein>
<dbReference type="EMBL" id="FTOI01000003">
    <property type="protein sequence ID" value="SIS58711.1"/>
    <property type="molecule type" value="Genomic_DNA"/>
</dbReference>
<accession>A0A1N7KAU1</accession>
<proteinExistence type="predicted"/>
<gene>
    <name evidence="2" type="ORF">SAMN05421789_103109</name>
</gene>
<sequence>MKNFTVLFLFAFGIFNAQNQRFSYEYQFVKDTLNKTEITKELMSLDIGKEGSNFYSRDVYVSDSTMNAYFEKQIQTTGSMNVDTKIMSQRKGSMRYNIFKSYPEFKISTKTRMGMDAYKVAEDRKLAWNILKEKQKIGEFNTQKATTEFAGRKWIAWFSTELPFQDGPYKFYGLPGLIVKLEDAAKTHQFELVGVSKYTSPTEKVSPFSQPNKEIEINQKQYKKMYLEERNDPAKTIKQALANGGILQFRDQNGTEISPVEMIKNKEKNAKANNAKDNNPLELDLLK</sequence>
<dbReference type="AlphaFoldDB" id="A0A1N7KAU1"/>
<organism evidence="2 3">
    <name type="scientific">Kaistella chaponensis</name>
    <dbReference type="NCBI Taxonomy" id="713588"/>
    <lineage>
        <taxon>Bacteria</taxon>
        <taxon>Pseudomonadati</taxon>
        <taxon>Bacteroidota</taxon>
        <taxon>Flavobacteriia</taxon>
        <taxon>Flavobacteriales</taxon>
        <taxon>Weeksellaceae</taxon>
        <taxon>Chryseobacterium group</taxon>
        <taxon>Kaistella</taxon>
    </lineage>
</organism>
<dbReference type="Pfam" id="PF09697">
    <property type="entry name" value="Porph_ging"/>
    <property type="match status" value="1"/>
</dbReference>